<evidence type="ECO:0000313" key="3">
    <source>
        <dbReference type="EMBL" id="MDP9887828.1"/>
    </source>
</evidence>
<evidence type="ECO:0000256" key="2">
    <source>
        <dbReference type="SAM" id="SignalP"/>
    </source>
</evidence>
<dbReference type="EMBL" id="JAUSRE010000005">
    <property type="protein sequence ID" value="MDP9887828.1"/>
    <property type="molecule type" value="Genomic_DNA"/>
</dbReference>
<sequence>MNNPHIPGNRSGRLRGVRAGVAAGAVLIGATVLGATAATADSQNPAPSPSPSAPVQTGKGTPHAKHPFAQILRTELRVDIRSAAGFGDKAHEVAYVLIHHTAAFNKLPGNLQTDLKTLEAAPASERDSDATKIKETALNGGYGSQIQKEAKTIQAKSAQAPAKP</sequence>
<dbReference type="RefSeq" id="WP_307305965.1">
    <property type="nucleotide sequence ID" value="NZ_JAUSRE010000005.1"/>
</dbReference>
<comment type="caution">
    <text evidence="3">The sequence shown here is derived from an EMBL/GenBank/DDBJ whole genome shotgun (WGS) entry which is preliminary data.</text>
</comment>
<keyword evidence="4" id="KW-1185">Reference proteome</keyword>
<feature type="chain" id="PRO_5045290749" evidence="2">
    <location>
        <begin position="38"/>
        <end position="164"/>
    </location>
</feature>
<accession>A0ABT9RT62</accession>
<feature type="compositionally biased region" description="Basic and acidic residues" evidence="1">
    <location>
        <begin position="124"/>
        <end position="135"/>
    </location>
</feature>
<reference evidence="3 4" key="1">
    <citation type="submission" date="2023-07" db="EMBL/GenBank/DDBJ databases">
        <title>Sorghum-associated microbial communities from plants grown in Nebraska, USA.</title>
        <authorList>
            <person name="Schachtman D."/>
        </authorList>
    </citation>
    <scope>NUCLEOTIDE SEQUENCE [LARGE SCALE GENOMIC DNA]</scope>
    <source>
        <strain evidence="3 4">CC222</strain>
    </source>
</reference>
<evidence type="ECO:0000256" key="1">
    <source>
        <dbReference type="SAM" id="MobiDB-lite"/>
    </source>
</evidence>
<feature type="region of interest" description="Disordered" evidence="1">
    <location>
        <begin position="39"/>
        <end position="64"/>
    </location>
</feature>
<feature type="signal peptide" evidence="2">
    <location>
        <begin position="1"/>
        <end position="37"/>
    </location>
</feature>
<feature type="region of interest" description="Disordered" evidence="1">
    <location>
        <begin position="122"/>
        <end position="164"/>
    </location>
</feature>
<keyword evidence="2" id="KW-0732">Signal</keyword>
<proteinExistence type="predicted"/>
<protein>
    <submittedName>
        <fullName evidence="3">Uncharacterized protein</fullName>
    </submittedName>
</protein>
<organism evidence="3 4">
    <name type="scientific">Pseudarthrobacter enclensis</name>
    <dbReference type="NCBI Taxonomy" id="993070"/>
    <lineage>
        <taxon>Bacteria</taxon>
        <taxon>Bacillati</taxon>
        <taxon>Actinomycetota</taxon>
        <taxon>Actinomycetes</taxon>
        <taxon>Micrococcales</taxon>
        <taxon>Micrococcaceae</taxon>
        <taxon>Pseudarthrobacter</taxon>
    </lineage>
</organism>
<dbReference type="Proteomes" id="UP001226577">
    <property type="component" value="Unassembled WGS sequence"/>
</dbReference>
<gene>
    <name evidence="3" type="ORF">J2X98_001406</name>
</gene>
<name>A0ABT9RT62_9MICC</name>
<evidence type="ECO:0000313" key="4">
    <source>
        <dbReference type="Proteomes" id="UP001226577"/>
    </source>
</evidence>